<comment type="caution">
    <text evidence="2">The sequence shown here is derived from an EMBL/GenBank/DDBJ whole genome shotgun (WGS) entry which is preliminary data.</text>
</comment>
<dbReference type="EMBL" id="BEZZ01000106">
    <property type="protein sequence ID" value="GCC25985.1"/>
    <property type="molecule type" value="Genomic_DNA"/>
</dbReference>
<name>A0A401S6G5_CHIPU</name>
<organism evidence="2 3">
    <name type="scientific">Chiloscyllium punctatum</name>
    <name type="common">Brownbanded bambooshark</name>
    <name type="synonym">Hemiscyllium punctatum</name>
    <dbReference type="NCBI Taxonomy" id="137246"/>
    <lineage>
        <taxon>Eukaryota</taxon>
        <taxon>Metazoa</taxon>
        <taxon>Chordata</taxon>
        <taxon>Craniata</taxon>
        <taxon>Vertebrata</taxon>
        <taxon>Chondrichthyes</taxon>
        <taxon>Elasmobranchii</taxon>
        <taxon>Galeomorphii</taxon>
        <taxon>Galeoidea</taxon>
        <taxon>Orectolobiformes</taxon>
        <taxon>Hemiscylliidae</taxon>
        <taxon>Chiloscyllium</taxon>
    </lineage>
</organism>
<evidence type="ECO:0000313" key="2">
    <source>
        <dbReference type="EMBL" id="GCC25985.1"/>
    </source>
</evidence>
<accession>A0A401S6G5</accession>
<sequence>MLATNRVSSVQRGALAFFAEQQIDGYAVKAEHEATSVTICVRLRERGRGRERKTDLLPSRSRNPTGKVASLPPDPVEETERGAG</sequence>
<dbReference type="Proteomes" id="UP000287033">
    <property type="component" value="Unassembled WGS sequence"/>
</dbReference>
<gene>
    <name evidence="2" type="ORF">chiPu_0004399</name>
</gene>
<protein>
    <submittedName>
        <fullName evidence="2">Uncharacterized protein</fullName>
    </submittedName>
</protein>
<reference evidence="2 3" key="1">
    <citation type="journal article" date="2018" name="Nat. Ecol. Evol.">
        <title>Shark genomes provide insights into elasmobranch evolution and the origin of vertebrates.</title>
        <authorList>
            <person name="Hara Y"/>
            <person name="Yamaguchi K"/>
            <person name="Onimaru K"/>
            <person name="Kadota M"/>
            <person name="Koyanagi M"/>
            <person name="Keeley SD"/>
            <person name="Tatsumi K"/>
            <person name="Tanaka K"/>
            <person name="Motone F"/>
            <person name="Kageyama Y"/>
            <person name="Nozu R"/>
            <person name="Adachi N"/>
            <person name="Nishimura O"/>
            <person name="Nakagawa R"/>
            <person name="Tanegashima C"/>
            <person name="Kiyatake I"/>
            <person name="Matsumoto R"/>
            <person name="Murakumo K"/>
            <person name="Nishida K"/>
            <person name="Terakita A"/>
            <person name="Kuratani S"/>
            <person name="Sato K"/>
            <person name="Hyodo S Kuraku.S."/>
        </authorList>
    </citation>
    <scope>NUCLEOTIDE SEQUENCE [LARGE SCALE GENOMIC DNA]</scope>
</reference>
<evidence type="ECO:0000313" key="3">
    <source>
        <dbReference type="Proteomes" id="UP000287033"/>
    </source>
</evidence>
<evidence type="ECO:0000256" key="1">
    <source>
        <dbReference type="SAM" id="MobiDB-lite"/>
    </source>
</evidence>
<dbReference type="AlphaFoldDB" id="A0A401S6G5"/>
<proteinExistence type="predicted"/>
<keyword evidence="3" id="KW-1185">Reference proteome</keyword>
<feature type="region of interest" description="Disordered" evidence="1">
    <location>
        <begin position="48"/>
        <end position="84"/>
    </location>
</feature>